<dbReference type="InterPro" id="IPR006630">
    <property type="entry name" value="La_HTH"/>
</dbReference>
<protein>
    <submittedName>
        <fullName evidence="7">KLLA0E01277p</fullName>
    </submittedName>
</protein>
<dbReference type="SUPFAM" id="SSF54928">
    <property type="entry name" value="RNA-binding domain, RBD"/>
    <property type="match status" value="1"/>
</dbReference>
<dbReference type="Gene3D" id="1.10.10.10">
    <property type="entry name" value="Winged helix-like DNA-binding domain superfamily/Winged helix DNA-binding domain"/>
    <property type="match status" value="1"/>
</dbReference>
<accession>Q6CPY3</accession>
<evidence type="ECO:0000256" key="5">
    <source>
        <dbReference type="SAM" id="MobiDB-lite"/>
    </source>
</evidence>
<dbReference type="AlphaFoldDB" id="Q6CPY3"/>
<dbReference type="Pfam" id="PF05383">
    <property type="entry name" value="La"/>
    <property type="match status" value="1"/>
</dbReference>
<dbReference type="PANTHER" id="PTHR22792:SF140">
    <property type="entry name" value="ACHILLES, ISOFORM A"/>
    <property type="match status" value="1"/>
</dbReference>
<evidence type="ECO:0000256" key="4">
    <source>
        <dbReference type="PROSITE-ProRule" id="PRU00332"/>
    </source>
</evidence>
<proteinExistence type="predicted"/>
<dbReference type="InterPro" id="IPR035979">
    <property type="entry name" value="RBD_domain_sf"/>
</dbReference>
<keyword evidence="8" id="KW-1185">Reference proteome</keyword>
<dbReference type="GO" id="GO:0003729">
    <property type="term" value="F:mRNA binding"/>
    <property type="evidence" value="ECO:0007669"/>
    <property type="project" value="TreeGrafter"/>
</dbReference>
<dbReference type="OMA" id="WRIYEAN"/>
<dbReference type="PaxDb" id="284590-Q6CPY3"/>
<dbReference type="Gene3D" id="3.30.70.330">
    <property type="match status" value="1"/>
</dbReference>
<comment type="subcellular location">
    <subcellularLocation>
        <location evidence="1">Nucleus</location>
    </subcellularLocation>
</comment>
<dbReference type="InParanoid" id="Q6CPY3"/>
<name>Q6CPY3_KLULA</name>
<reference evidence="7 8" key="1">
    <citation type="journal article" date="2004" name="Nature">
        <title>Genome evolution in yeasts.</title>
        <authorList>
            <consortium name="Genolevures"/>
            <person name="Dujon B."/>
            <person name="Sherman D."/>
            <person name="Fischer G."/>
            <person name="Durrens P."/>
            <person name="Casaregola S."/>
            <person name="Lafontaine I."/>
            <person name="de Montigny J."/>
            <person name="Marck C."/>
            <person name="Neuveglise C."/>
            <person name="Talla E."/>
            <person name="Goffard N."/>
            <person name="Frangeul L."/>
            <person name="Aigle M."/>
            <person name="Anthouard V."/>
            <person name="Babour A."/>
            <person name="Barbe V."/>
            <person name="Barnay S."/>
            <person name="Blanchin S."/>
            <person name="Beckerich J.M."/>
            <person name="Beyne E."/>
            <person name="Bleykasten C."/>
            <person name="Boisrame A."/>
            <person name="Boyer J."/>
            <person name="Cattolico L."/>
            <person name="Confanioleri F."/>
            <person name="de Daruvar A."/>
            <person name="Despons L."/>
            <person name="Fabre E."/>
            <person name="Fairhead C."/>
            <person name="Ferry-Dumazet H."/>
            <person name="Groppi A."/>
            <person name="Hantraye F."/>
            <person name="Hennequin C."/>
            <person name="Jauniaux N."/>
            <person name="Joyet P."/>
            <person name="Kachouri R."/>
            <person name="Kerrest A."/>
            <person name="Koszul R."/>
            <person name="Lemaire M."/>
            <person name="Lesur I."/>
            <person name="Ma L."/>
            <person name="Muller H."/>
            <person name="Nicaud J.M."/>
            <person name="Nikolski M."/>
            <person name="Oztas S."/>
            <person name="Ozier-Kalogeropoulos O."/>
            <person name="Pellenz S."/>
            <person name="Potier S."/>
            <person name="Richard G.F."/>
            <person name="Straub M.L."/>
            <person name="Suleau A."/>
            <person name="Swennene D."/>
            <person name="Tekaia F."/>
            <person name="Wesolowski-Louvel M."/>
            <person name="Westhof E."/>
            <person name="Wirth B."/>
            <person name="Zeniou-Meyer M."/>
            <person name="Zivanovic I."/>
            <person name="Bolotin-Fukuhara M."/>
            <person name="Thierry A."/>
            <person name="Bouchier C."/>
            <person name="Caudron B."/>
            <person name="Scarpelli C."/>
            <person name="Gaillardin C."/>
            <person name="Weissenbach J."/>
            <person name="Wincker P."/>
            <person name="Souciet J.L."/>
        </authorList>
    </citation>
    <scope>NUCLEOTIDE SEQUENCE [LARGE SCALE GENOMIC DNA]</scope>
    <source>
        <strain evidence="8">ATCC 8585 / CBS 2359 / DSM 70799 / NBRC 1267 / NRRL Y-1140 / WM37</strain>
    </source>
</reference>
<dbReference type="GO" id="GO:1990904">
    <property type="term" value="C:ribonucleoprotein complex"/>
    <property type="evidence" value="ECO:0007669"/>
    <property type="project" value="InterPro"/>
</dbReference>
<dbReference type="KEGG" id="kla:KLLA0_E01277g"/>
<evidence type="ECO:0000313" key="7">
    <source>
        <dbReference type="EMBL" id="CAG99093.1"/>
    </source>
</evidence>
<dbReference type="InterPro" id="IPR012677">
    <property type="entry name" value="Nucleotide-bd_a/b_plait_sf"/>
</dbReference>
<evidence type="ECO:0000256" key="2">
    <source>
        <dbReference type="ARBA" id="ARBA00022884"/>
    </source>
</evidence>
<feature type="compositionally biased region" description="Polar residues" evidence="5">
    <location>
        <begin position="206"/>
        <end position="222"/>
    </location>
</feature>
<dbReference type="InterPro" id="IPR002344">
    <property type="entry name" value="Lupus_La"/>
</dbReference>
<evidence type="ECO:0000313" key="8">
    <source>
        <dbReference type="Proteomes" id="UP000000598"/>
    </source>
</evidence>
<keyword evidence="3" id="KW-0539">Nucleus</keyword>
<dbReference type="SUPFAM" id="SSF46785">
    <property type="entry name" value="Winged helix' DNA-binding domain"/>
    <property type="match status" value="1"/>
</dbReference>
<dbReference type="Proteomes" id="UP000000598">
    <property type="component" value="Chromosome E"/>
</dbReference>
<dbReference type="GO" id="GO:0005634">
    <property type="term" value="C:nucleus"/>
    <property type="evidence" value="ECO:0007669"/>
    <property type="project" value="UniProtKB-SubCell"/>
</dbReference>
<sequence length="266" mass="30875">MSFSQEIRRRGSYAPIDFTPEVSQACRKQVEFYFSEYNLPYDKFLRSLCEQNDGWIPITTLASFNRMKKYRPVDKVVDCLKDSTILEVSADGENVRRKSPLETVDFKDRNERVLVFMNFKKIENEDKDKFLELQEELEKFFNGFTTVNQVRLKKDHKKYFNGVVEVEFKTKEECVKFFEEHKTDFSYQGQPLEVVTKKQYSLAKNATRSKNFGGSGQKTRSLTGYRKNIPKTNDETPEASSESKLSEGDANAPTEKKSEESATETA</sequence>
<dbReference type="HOGENOM" id="CLU_043291_0_0_1"/>
<feature type="region of interest" description="Disordered" evidence="5">
    <location>
        <begin position="206"/>
        <end position="266"/>
    </location>
</feature>
<evidence type="ECO:0000256" key="1">
    <source>
        <dbReference type="ARBA" id="ARBA00004123"/>
    </source>
</evidence>
<feature type="domain" description="HTH La-type RNA-binding" evidence="6">
    <location>
        <begin position="16"/>
        <end position="105"/>
    </location>
</feature>
<dbReference type="SMART" id="SM00715">
    <property type="entry name" value="LA"/>
    <property type="match status" value="1"/>
</dbReference>
<evidence type="ECO:0000256" key="3">
    <source>
        <dbReference type="ARBA" id="ARBA00023242"/>
    </source>
</evidence>
<dbReference type="STRING" id="284590.Q6CPY3"/>
<dbReference type="EMBL" id="CR382125">
    <property type="protein sequence ID" value="CAG99093.1"/>
    <property type="molecule type" value="Genomic_DNA"/>
</dbReference>
<dbReference type="PRINTS" id="PR00302">
    <property type="entry name" value="LUPUSLA"/>
</dbReference>
<dbReference type="GO" id="GO:0006396">
    <property type="term" value="P:RNA processing"/>
    <property type="evidence" value="ECO:0007669"/>
    <property type="project" value="InterPro"/>
</dbReference>
<dbReference type="PANTHER" id="PTHR22792">
    <property type="entry name" value="LUPUS LA PROTEIN-RELATED"/>
    <property type="match status" value="1"/>
</dbReference>
<dbReference type="eggNOG" id="KOG0118">
    <property type="taxonomic scope" value="Eukaryota"/>
</dbReference>
<dbReference type="InterPro" id="IPR036390">
    <property type="entry name" value="WH_DNA-bd_sf"/>
</dbReference>
<keyword evidence="2 4" id="KW-0694">RNA-binding</keyword>
<dbReference type="FunCoup" id="Q6CPY3">
    <property type="interactions" value="775"/>
</dbReference>
<organism evidence="7 8">
    <name type="scientific">Kluyveromyces lactis (strain ATCC 8585 / CBS 2359 / DSM 70799 / NBRC 1267 / NRRL Y-1140 / WM37)</name>
    <name type="common">Yeast</name>
    <name type="synonym">Candida sphaerica</name>
    <dbReference type="NCBI Taxonomy" id="284590"/>
    <lineage>
        <taxon>Eukaryota</taxon>
        <taxon>Fungi</taxon>
        <taxon>Dikarya</taxon>
        <taxon>Ascomycota</taxon>
        <taxon>Saccharomycotina</taxon>
        <taxon>Saccharomycetes</taxon>
        <taxon>Saccharomycetales</taxon>
        <taxon>Saccharomycetaceae</taxon>
        <taxon>Kluyveromyces</taxon>
    </lineage>
</organism>
<dbReference type="InterPro" id="IPR045180">
    <property type="entry name" value="La_dom_prot"/>
</dbReference>
<gene>
    <name evidence="7" type="ORF">KLLA0_E01277g</name>
</gene>
<dbReference type="InterPro" id="IPR036388">
    <property type="entry name" value="WH-like_DNA-bd_sf"/>
</dbReference>
<dbReference type="PROSITE" id="PS50961">
    <property type="entry name" value="HTH_LA"/>
    <property type="match status" value="1"/>
</dbReference>
<evidence type="ECO:0000259" key="6">
    <source>
        <dbReference type="PROSITE" id="PS50961"/>
    </source>
</evidence>